<dbReference type="EMBL" id="PQWM01000009">
    <property type="protein sequence ID" value="RDZ14523.1"/>
    <property type="molecule type" value="Genomic_DNA"/>
</dbReference>
<dbReference type="PROSITE" id="PS00370">
    <property type="entry name" value="PEP_ENZYMES_PHOS_SITE"/>
    <property type="match status" value="1"/>
</dbReference>
<evidence type="ECO:0000256" key="7">
    <source>
        <dbReference type="ARBA" id="ARBA00016544"/>
    </source>
</evidence>
<comment type="caution">
    <text evidence="25">The sequence shown here is derived from an EMBL/GenBank/DDBJ whole genome shotgun (WGS) entry which is preliminary data.</text>
</comment>
<keyword evidence="13 17" id="KW-0479">Metal-binding</keyword>
<dbReference type="InterPro" id="IPR006318">
    <property type="entry name" value="PTS_EI-like"/>
</dbReference>
<dbReference type="Proteomes" id="UP000256519">
    <property type="component" value="Unassembled WGS sequence"/>
</dbReference>
<evidence type="ECO:0000256" key="15">
    <source>
        <dbReference type="ARBA" id="ARBA00022842"/>
    </source>
</evidence>
<evidence type="ECO:0000256" key="21">
    <source>
        <dbReference type="SAM" id="Coils"/>
    </source>
</evidence>
<comment type="similarity">
    <text evidence="5 17">Belongs to the PEP-utilizing enzyme family.</text>
</comment>
<dbReference type="NCBIfam" id="TIGR01417">
    <property type="entry name" value="PTS_I_fam"/>
    <property type="match status" value="1"/>
</dbReference>
<comment type="function">
    <text evidence="3 17">General (non sugar-specific) component of the phosphoenolpyruvate-dependent sugar phosphotransferase system (sugar PTS). This major carbohydrate active-transport system catalyzes the phosphorylation of incoming sugar substrates concomitantly with their translocation across the cell membrane. Enzyme I transfers the phosphoryl group from phosphoenolpyruvate (PEP) to the phosphoryl carrier protein (HPr).</text>
</comment>
<evidence type="ECO:0000256" key="13">
    <source>
        <dbReference type="ARBA" id="ARBA00022723"/>
    </source>
</evidence>
<dbReference type="SUPFAM" id="SSF47831">
    <property type="entry name" value="Enzyme I of the PEP:sugar phosphotransferase system HPr-binding (sub)domain"/>
    <property type="match status" value="1"/>
</dbReference>
<dbReference type="PANTHER" id="PTHR46244">
    <property type="entry name" value="PHOSPHOENOLPYRUVATE-PROTEIN PHOSPHOTRANSFERASE"/>
    <property type="match status" value="1"/>
</dbReference>
<feature type="active site" description="Proton donor" evidence="18">
    <location>
        <position position="503"/>
    </location>
</feature>
<dbReference type="GO" id="GO:0005737">
    <property type="term" value="C:cytoplasm"/>
    <property type="evidence" value="ECO:0007669"/>
    <property type="project" value="UniProtKB-SubCell"/>
</dbReference>
<dbReference type="RefSeq" id="WP_116074137.1">
    <property type="nucleotide sequence ID" value="NZ_CP187630.1"/>
</dbReference>
<dbReference type="InterPro" id="IPR040442">
    <property type="entry name" value="Pyrv_kinase-like_dom_sf"/>
</dbReference>
<dbReference type="InterPro" id="IPR008279">
    <property type="entry name" value="PEP-util_enz_mobile_dom"/>
</dbReference>
<evidence type="ECO:0000256" key="16">
    <source>
        <dbReference type="ARBA" id="ARBA00033235"/>
    </source>
</evidence>
<dbReference type="GO" id="GO:0016301">
    <property type="term" value="F:kinase activity"/>
    <property type="evidence" value="ECO:0007669"/>
    <property type="project" value="UniProtKB-KW"/>
</dbReference>
<dbReference type="FunFam" id="1.10.274.10:FF:000001">
    <property type="entry name" value="Phosphoenolpyruvate-protein phosphotransferase"/>
    <property type="match status" value="1"/>
</dbReference>
<dbReference type="InterPro" id="IPR008731">
    <property type="entry name" value="PTS_EIN"/>
</dbReference>
<keyword evidence="9 17" id="KW-0963">Cytoplasm</keyword>
<comment type="cofactor">
    <cofactor evidence="2 17 20">
        <name>Mg(2+)</name>
        <dbReference type="ChEBI" id="CHEBI:18420"/>
    </cofactor>
</comment>
<protein>
    <recommendedName>
        <fullName evidence="7 17">Phosphoenolpyruvate-protein phosphotransferase</fullName>
        <ecNumber evidence="6 17">2.7.3.9</ecNumber>
    </recommendedName>
    <alternativeName>
        <fullName evidence="16 17">Phosphotransferase system, enzyme I</fullName>
    </alternativeName>
</protein>
<sequence length="573" mass="63626">MTKEIQGIAASSGIAIAKAFRLENPELTVEKKSVTEVEAEVARLEAALEKSKSELEIIREHARKELGDDKAEIFEAHLLVLSDPELINPIKDKITNENVNAEHALDEVAAMFINMFESMDNEYMKERAADIRDVTKRVLAHLLGVNVSNPSLISEEVVIIAEDLTPSDTAQLNRKFVKGFTTDIGGRTSHSAIMARSMEIPAVVGTKTVMEDIQNGVLVIVDGLGGEVIVDPSEEIVKAYEKKAAEYAEQKAEWAKLVNEKTVSADDHHVELAANIGTPEDVKGVLENGGEGVGLYRTEFLYMGREELPTEEEQFTSYKTVLERMEGKPVVVRTLDIGGDKELPYLNLPKEMNPFLGFRAIRLCLEMQDMFRTQLRALLRASVYGNLKIMFPMIATVDEFRQAKAILLEEKAKLQQEGVQVSEDIEVGMMVEIPSSAVIADLFAKEVDFFSIGTNDLIQYTLAADRMNERVSYLYQPYNPAILRLVNMVIKAAHKEGKWVGMCGEMAGDEIAIPILLGLGLDEFSMSATSILKARSQIRQLSKADIEPHLDTILSMSSTEEVIEFVKSTFHIG</sequence>
<feature type="binding site" evidence="19">
    <location>
        <position position="333"/>
    </location>
    <ligand>
        <name>phosphoenolpyruvate</name>
        <dbReference type="ChEBI" id="CHEBI:58702"/>
    </ligand>
</feature>
<evidence type="ECO:0000256" key="6">
    <source>
        <dbReference type="ARBA" id="ARBA00012232"/>
    </source>
</evidence>
<keyword evidence="8 17" id="KW-0813">Transport</keyword>
<evidence type="ECO:0000313" key="25">
    <source>
        <dbReference type="EMBL" id="RDZ14523.1"/>
    </source>
</evidence>
<feature type="active site" description="Tele-phosphohistidine intermediate" evidence="18">
    <location>
        <position position="190"/>
    </location>
</feature>
<feature type="binding site" evidence="20">
    <location>
        <position position="456"/>
    </location>
    <ligand>
        <name>Mg(2+)</name>
        <dbReference type="ChEBI" id="CHEBI:18420"/>
    </ligand>
</feature>
<evidence type="ECO:0000256" key="2">
    <source>
        <dbReference type="ARBA" id="ARBA00001946"/>
    </source>
</evidence>
<dbReference type="InterPro" id="IPR036618">
    <property type="entry name" value="PtsI_HPr-bd_sf"/>
</dbReference>
<accession>A0A3D8X2K3</accession>
<keyword evidence="25" id="KW-0670">Pyruvate</keyword>
<dbReference type="GO" id="GO:0008965">
    <property type="term" value="F:phosphoenolpyruvate-protein phosphotransferase activity"/>
    <property type="evidence" value="ECO:0007669"/>
    <property type="project" value="UniProtKB-EC"/>
</dbReference>
<evidence type="ECO:0000256" key="4">
    <source>
        <dbReference type="ARBA" id="ARBA00004496"/>
    </source>
</evidence>
<dbReference type="GO" id="GO:0009401">
    <property type="term" value="P:phosphoenolpyruvate-dependent sugar phosphotransferase system"/>
    <property type="evidence" value="ECO:0007669"/>
    <property type="project" value="UniProtKB-KW"/>
</dbReference>
<gene>
    <name evidence="25" type="primary">ptsP</name>
    <name evidence="25" type="ORF">C3744_11520</name>
</gene>
<dbReference type="PROSITE" id="PS00742">
    <property type="entry name" value="PEP_ENZYMES_2"/>
    <property type="match status" value="1"/>
</dbReference>
<keyword evidence="12 17" id="KW-0598">Phosphotransferase system</keyword>
<feature type="domain" description="PEP-utilising enzyme mobile" evidence="22">
    <location>
        <begin position="154"/>
        <end position="224"/>
    </location>
</feature>
<evidence type="ECO:0000256" key="10">
    <source>
        <dbReference type="ARBA" id="ARBA00022597"/>
    </source>
</evidence>
<evidence type="ECO:0000313" key="26">
    <source>
        <dbReference type="Proteomes" id="UP000256519"/>
    </source>
</evidence>
<evidence type="ECO:0000259" key="22">
    <source>
        <dbReference type="Pfam" id="PF00391"/>
    </source>
</evidence>
<dbReference type="SUPFAM" id="SSF51621">
    <property type="entry name" value="Phosphoenolpyruvate/pyruvate domain"/>
    <property type="match status" value="1"/>
</dbReference>
<evidence type="ECO:0000256" key="9">
    <source>
        <dbReference type="ARBA" id="ARBA00022490"/>
    </source>
</evidence>
<evidence type="ECO:0000256" key="1">
    <source>
        <dbReference type="ARBA" id="ARBA00000683"/>
    </source>
</evidence>
<evidence type="ECO:0000256" key="12">
    <source>
        <dbReference type="ARBA" id="ARBA00022683"/>
    </source>
</evidence>
<evidence type="ECO:0000259" key="23">
    <source>
        <dbReference type="Pfam" id="PF02896"/>
    </source>
</evidence>
<dbReference type="PANTHER" id="PTHR46244:SF3">
    <property type="entry name" value="PHOSPHOENOLPYRUVATE-PROTEIN PHOSPHOTRANSFERASE"/>
    <property type="match status" value="1"/>
</dbReference>
<feature type="binding site" evidence="19">
    <location>
        <position position="297"/>
    </location>
    <ligand>
        <name>phosphoenolpyruvate</name>
        <dbReference type="ChEBI" id="CHEBI:58702"/>
    </ligand>
</feature>
<keyword evidence="11 17" id="KW-0808">Transferase</keyword>
<dbReference type="Pfam" id="PF05524">
    <property type="entry name" value="PEP-utilisers_N"/>
    <property type="match status" value="1"/>
</dbReference>
<dbReference type="Pfam" id="PF02896">
    <property type="entry name" value="PEP-utilizers_C"/>
    <property type="match status" value="1"/>
</dbReference>
<dbReference type="PRINTS" id="PR01736">
    <property type="entry name" value="PHPHTRNFRASE"/>
</dbReference>
<evidence type="ECO:0000256" key="20">
    <source>
        <dbReference type="PIRSR" id="PIRSR000732-3"/>
    </source>
</evidence>
<dbReference type="GO" id="GO:0046872">
    <property type="term" value="F:metal ion binding"/>
    <property type="evidence" value="ECO:0007669"/>
    <property type="project" value="UniProtKB-KW"/>
</dbReference>
<reference evidence="25" key="1">
    <citation type="journal article" date="2018" name="Appl. Environ. Microbiol.">
        <title>Antimicrobial susceptibility testing and tentative epidemiological cut-off values of five Bacillus species relevant for use as animal feed additives or for plant protection.</title>
        <authorList>
            <person name="Agerso Y."/>
            <person name="Stuer-Lauridsen B."/>
            <person name="Bjerre K."/>
            <person name="Jensen M.G."/>
            <person name="Johansen E."/>
            <person name="Bennedsen M."/>
            <person name="Brockmann E."/>
            <person name="Nielsen B."/>
        </authorList>
    </citation>
    <scope>NUCLEOTIDE SEQUENCE [LARGE SCALE GENOMIC DNA]</scope>
    <source>
        <strain evidence="25">CHCC20162</strain>
    </source>
</reference>
<organism evidence="25 26">
    <name type="scientific">Priestia megaterium</name>
    <name type="common">Bacillus megaterium</name>
    <dbReference type="NCBI Taxonomy" id="1404"/>
    <lineage>
        <taxon>Bacteria</taxon>
        <taxon>Bacillati</taxon>
        <taxon>Bacillota</taxon>
        <taxon>Bacilli</taxon>
        <taxon>Bacillales</taxon>
        <taxon>Bacillaceae</taxon>
        <taxon>Priestia</taxon>
    </lineage>
</organism>
<dbReference type="AlphaFoldDB" id="A0A3D8X2K3"/>
<evidence type="ECO:0000259" key="24">
    <source>
        <dbReference type="Pfam" id="PF05524"/>
    </source>
</evidence>
<dbReference type="Gene3D" id="1.10.274.10">
    <property type="entry name" value="PtsI, HPr-binding domain"/>
    <property type="match status" value="1"/>
</dbReference>
<proteinExistence type="inferred from homology"/>
<keyword evidence="21" id="KW-0175">Coiled coil</keyword>
<dbReference type="InterPro" id="IPR000121">
    <property type="entry name" value="PEP_util_C"/>
</dbReference>
<dbReference type="InterPro" id="IPR036637">
    <property type="entry name" value="Phosphohistidine_dom_sf"/>
</dbReference>
<keyword evidence="14 17" id="KW-0418">Kinase</keyword>
<dbReference type="Gene3D" id="3.20.20.60">
    <property type="entry name" value="Phosphoenolpyruvate-binding domains"/>
    <property type="match status" value="1"/>
</dbReference>
<dbReference type="SUPFAM" id="SSF52009">
    <property type="entry name" value="Phosphohistidine domain"/>
    <property type="match status" value="1"/>
</dbReference>
<evidence type="ECO:0000256" key="14">
    <source>
        <dbReference type="ARBA" id="ARBA00022777"/>
    </source>
</evidence>
<evidence type="ECO:0000256" key="3">
    <source>
        <dbReference type="ARBA" id="ARBA00002728"/>
    </source>
</evidence>
<dbReference type="InterPro" id="IPR023151">
    <property type="entry name" value="PEP_util_CS"/>
</dbReference>
<dbReference type="InterPro" id="IPR050499">
    <property type="entry name" value="PEP-utilizing_PTS_enzyme"/>
</dbReference>
<dbReference type="InterPro" id="IPR024692">
    <property type="entry name" value="PTS_EI"/>
</dbReference>
<dbReference type="InterPro" id="IPR015813">
    <property type="entry name" value="Pyrv/PenolPyrv_kinase-like_dom"/>
</dbReference>
<feature type="binding site" evidence="20">
    <location>
        <position position="432"/>
    </location>
    <ligand>
        <name>Mg(2+)</name>
        <dbReference type="ChEBI" id="CHEBI:18420"/>
    </ligand>
</feature>
<comment type="catalytic activity">
    <reaction evidence="1 17">
        <text>L-histidyl-[protein] + phosphoenolpyruvate = N(pros)-phospho-L-histidyl-[protein] + pyruvate</text>
        <dbReference type="Rhea" id="RHEA:23880"/>
        <dbReference type="Rhea" id="RHEA-COMP:9745"/>
        <dbReference type="Rhea" id="RHEA-COMP:9746"/>
        <dbReference type="ChEBI" id="CHEBI:15361"/>
        <dbReference type="ChEBI" id="CHEBI:29979"/>
        <dbReference type="ChEBI" id="CHEBI:58702"/>
        <dbReference type="ChEBI" id="CHEBI:64837"/>
        <dbReference type="EC" id="2.7.3.9"/>
    </reaction>
</comment>
<dbReference type="PIRSF" id="PIRSF000732">
    <property type="entry name" value="PTS_enzyme_I"/>
    <property type="match status" value="1"/>
</dbReference>
<keyword evidence="10 17" id="KW-0762">Sugar transport</keyword>
<keyword evidence="15 17" id="KW-0460">Magnesium</keyword>
<evidence type="ECO:0000256" key="8">
    <source>
        <dbReference type="ARBA" id="ARBA00022448"/>
    </source>
</evidence>
<feature type="domain" description="PEP-utilising enzyme C-terminal" evidence="23">
    <location>
        <begin position="251"/>
        <end position="541"/>
    </location>
</feature>
<name>A0A3D8X2K3_PRIMG</name>
<dbReference type="InterPro" id="IPR018274">
    <property type="entry name" value="PEP_util_AS"/>
</dbReference>
<evidence type="ECO:0000256" key="17">
    <source>
        <dbReference type="PIRNR" id="PIRNR000732"/>
    </source>
</evidence>
<feature type="binding site" evidence="19">
    <location>
        <position position="466"/>
    </location>
    <ligand>
        <name>phosphoenolpyruvate</name>
        <dbReference type="ChEBI" id="CHEBI:58702"/>
    </ligand>
</feature>
<feature type="coiled-coil region" evidence="21">
    <location>
        <begin position="27"/>
        <end position="61"/>
    </location>
</feature>
<dbReference type="EC" id="2.7.3.9" evidence="6 17"/>
<feature type="domain" description="Phosphotransferase system enzyme I N-terminal" evidence="24">
    <location>
        <begin position="6"/>
        <end position="127"/>
    </location>
</feature>
<evidence type="ECO:0000256" key="18">
    <source>
        <dbReference type="PIRSR" id="PIRSR000732-1"/>
    </source>
</evidence>
<evidence type="ECO:0000256" key="5">
    <source>
        <dbReference type="ARBA" id="ARBA00007837"/>
    </source>
</evidence>
<comment type="subcellular location">
    <subcellularLocation>
        <location evidence="4 17">Cytoplasm</location>
    </subcellularLocation>
</comment>
<dbReference type="FunFam" id="3.20.20.60:FF:000007">
    <property type="entry name" value="Phosphoenolpyruvate-protein phosphotransferase"/>
    <property type="match status" value="1"/>
</dbReference>
<dbReference type="Pfam" id="PF00391">
    <property type="entry name" value="PEP-utilizers"/>
    <property type="match status" value="1"/>
</dbReference>
<dbReference type="Gene3D" id="3.50.30.10">
    <property type="entry name" value="Phosphohistidine domain"/>
    <property type="match status" value="1"/>
</dbReference>
<evidence type="ECO:0000256" key="11">
    <source>
        <dbReference type="ARBA" id="ARBA00022679"/>
    </source>
</evidence>
<evidence type="ECO:0000256" key="19">
    <source>
        <dbReference type="PIRSR" id="PIRSR000732-2"/>
    </source>
</evidence>
<feature type="binding site" evidence="19">
    <location>
        <begin position="455"/>
        <end position="456"/>
    </location>
    <ligand>
        <name>phosphoenolpyruvate</name>
        <dbReference type="ChEBI" id="CHEBI:58702"/>
    </ligand>
</feature>